<protein>
    <submittedName>
        <fullName evidence="1">Uncharacterized protein</fullName>
    </submittedName>
</protein>
<dbReference type="EMBL" id="JACEIK010009557">
    <property type="protein sequence ID" value="MCE3052406.1"/>
    <property type="molecule type" value="Genomic_DNA"/>
</dbReference>
<gene>
    <name evidence="1" type="ORF">HAX54_052541</name>
</gene>
<evidence type="ECO:0000313" key="1">
    <source>
        <dbReference type="EMBL" id="MCE3052406.1"/>
    </source>
</evidence>
<sequence length="175" mass="18780">MADCLHATLLVTQYGLCGITSTQTTTGSRALVVHPCIVPVKGELKMEFLSKFEPLESCQDQKINKFKRDLAGVMAIKRDWSSAKKDDAVSRVINEVVGSFMVTDATRTNGDHHSHAGGYTLLGVGGASGAGGGYTPIGKDVRRQEDTPYILGRSQLLVPLRCLLMLVSASNATKI</sequence>
<evidence type="ECO:0000313" key="2">
    <source>
        <dbReference type="Proteomes" id="UP000823775"/>
    </source>
</evidence>
<organism evidence="1 2">
    <name type="scientific">Datura stramonium</name>
    <name type="common">Jimsonweed</name>
    <name type="synonym">Common thornapple</name>
    <dbReference type="NCBI Taxonomy" id="4076"/>
    <lineage>
        <taxon>Eukaryota</taxon>
        <taxon>Viridiplantae</taxon>
        <taxon>Streptophyta</taxon>
        <taxon>Embryophyta</taxon>
        <taxon>Tracheophyta</taxon>
        <taxon>Spermatophyta</taxon>
        <taxon>Magnoliopsida</taxon>
        <taxon>eudicotyledons</taxon>
        <taxon>Gunneridae</taxon>
        <taxon>Pentapetalae</taxon>
        <taxon>asterids</taxon>
        <taxon>lamiids</taxon>
        <taxon>Solanales</taxon>
        <taxon>Solanaceae</taxon>
        <taxon>Solanoideae</taxon>
        <taxon>Datureae</taxon>
        <taxon>Datura</taxon>
    </lineage>
</organism>
<name>A0ABS8WR74_DATST</name>
<comment type="caution">
    <text evidence="1">The sequence shown here is derived from an EMBL/GenBank/DDBJ whole genome shotgun (WGS) entry which is preliminary data.</text>
</comment>
<reference evidence="1 2" key="1">
    <citation type="journal article" date="2021" name="BMC Genomics">
        <title>Datura genome reveals duplications of psychoactive alkaloid biosynthetic genes and high mutation rate following tissue culture.</title>
        <authorList>
            <person name="Rajewski A."/>
            <person name="Carter-House D."/>
            <person name="Stajich J."/>
            <person name="Litt A."/>
        </authorList>
    </citation>
    <scope>NUCLEOTIDE SEQUENCE [LARGE SCALE GENOMIC DNA]</scope>
    <source>
        <strain evidence="1">AR-01</strain>
    </source>
</reference>
<proteinExistence type="predicted"/>
<keyword evidence="2" id="KW-1185">Reference proteome</keyword>
<dbReference type="Proteomes" id="UP000823775">
    <property type="component" value="Unassembled WGS sequence"/>
</dbReference>
<accession>A0ABS8WR74</accession>